<dbReference type="PROSITE" id="PS00061">
    <property type="entry name" value="ADH_SHORT"/>
    <property type="match status" value="1"/>
</dbReference>
<keyword evidence="2" id="KW-0560">Oxidoreductase</keyword>
<dbReference type="SUPFAM" id="SSF51735">
    <property type="entry name" value="NAD(P)-binding Rossmann-fold domains"/>
    <property type="match status" value="1"/>
</dbReference>
<dbReference type="PRINTS" id="PR00081">
    <property type="entry name" value="GDHRDH"/>
</dbReference>
<proteinExistence type="inferred from homology"/>
<dbReference type="InterPro" id="IPR020904">
    <property type="entry name" value="Sc_DH/Rdtase_CS"/>
</dbReference>
<evidence type="ECO:0000256" key="1">
    <source>
        <dbReference type="ARBA" id="ARBA00006484"/>
    </source>
</evidence>
<keyword evidence="6" id="KW-1185">Reference proteome</keyword>
<protein>
    <submittedName>
        <fullName evidence="5">Short chain dehydrogenase</fullName>
    </submittedName>
</protein>
<feature type="domain" description="Ketoreductase" evidence="4">
    <location>
        <begin position="4"/>
        <end position="186"/>
    </location>
</feature>
<evidence type="ECO:0000313" key="5">
    <source>
        <dbReference type="EMBL" id="PQA59808.1"/>
    </source>
</evidence>
<dbReference type="SMART" id="SM00822">
    <property type="entry name" value="PKS_KR"/>
    <property type="match status" value="1"/>
</dbReference>
<reference evidence="6" key="1">
    <citation type="submission" date="2018-02" db="EMBL/GenBank/DDBJ databases">
        <title>Genome sequencing of Solimonas sp. HR-BB.</title>
        <authorList>
            <person name="Lee Y."/>
            <person name="Jeon C.O."/>
        </authorList>
    </citation>
    <scope>NUCLEOTIDE SEQUENCE [LARGE SCALE GENOMIC DNA]</scope>
    <source>
        <strain evidence="6">HR-U</strain>
    </source>
</reference>
<gene>
    <name evidence="5" type="ORF">C5O19_09355</name>
</gene>
<evidence type="ECO:0000256" key="2">
    <source>
        <dbReference type="ARBA" id="ARBA00023002"/>
    </source>
</evidence>
<dbReference type="PRINTS" id="PR00080">
    <property type="entry name" value="SDRFAMILY"/>
</dbReference>
<dbReference type="Pfam" id="PF00106">
    <property type="entry name" value="adh_short"/>
    <property type="match status" value="1"/>
</dbReference>
<dbReference type="RefSeq" id="WP_104711578.1">
    <property type="nucleotide sequence ID" value="NZ_PTRA01000001.1"/>
</dbReference>
<dbReference type="EMBL" id="PTRA01000001">
    <property type="protein sequence ID" value="PQA59808.1"/>
    <property type="molecule type" value="Genomic_DNA"/>
</dbReference>
<accession>A0A2S7IQ95</accession>
<dbReference type="GO" id="GO:0016020">
    <property type="term" value="C:membrane"/>
    <property type="evidence" value="ECO:0007669"/>
    <property type="project" value="TreeGrafter"/>
</dbReference>
<dbReference type="PANTHER" id="PTHR44196">
    <property type="entry name" value="DEHYDROGENASE/REDUCTASE SDR FAMILY MEMBER 7B"/>
    <property type="match status" value="1"/>
</dbReference>
<dbReference type="Gene3D" id="3.40.50.720">
    <property type="entry name" value="NAD(P)-binding Rossmann-like Domain"/>
    <property type="match status" value="1"/>
</dbReference>
<comment type="caution">
    <text evidence="5">The sequence shown here is derived from an EMBL/GenBank/DDBJ whole genome shotgun (WGS) entry which is preliminary data.</text>
</comment>
<dbReference type="PANTHER" id="PTHR44196:SF1">
    <property type="entry name" value="DEHYDROGENASE_REDUCTASE SDR FAMILY MEMBER 7B"/>
    <property type="match status" value="1"/>
</dbReference>
<dbReference type="NCBIfam" id="NF004825">
    <property type="entry name" value="PRK06181.1"/>
    <property type="match status" value="1"/>
</dbReference>
<evidence type="ECO:0000259" key="4">
    <source>
        <dbReference type="SMART" id="SM00822"/>
    </source>
</evidence>
<comment type="similarity">
    <text evidence="1 3">Belongs to the short-chain dehydrogenases/reductases (SDR) family.</text>
</comment>
<evidence type="ECO:0000313" key="6">
    <source>
        <dbReference type="Proteomes" id="UP000239590"/>
    </source>
</evidence>
<dbReference type="OrthoDB" id="822355at2"/>
<dbReference type="InterPro" id="IPR057326">
    <property type="entry name" value="KR_dom"/>
</dbReference>
<dbReference type="InterPro" id="IPR002347">
    <property type="entry name" value="SDR_fam"/>
</dbReference>
<dbReference type="InterPro" id="IPR036291">
    <property type="entry name" value="NAD(P)-bd_dom_sf"/>
</dbReference>
<sequence>MKDKVVLITGGSSGIGKALAVEFGRKGSKVVITGRDAGKLAEVEILLRNEGITYLSLVSDVSMQADNEAVIAAVMTQFGQLDVLINNAGISMRAMFEDLDPEVIRKVMDINFFGSVYATKAALPHLLKSKGSIVGISSIAGYRGLPVRVGYSASKFALNGFLEALRTELLHSGVHVLTASPGFTASNIRVASLGKDGQKMGETMRNEAKMMSAEEVAARIYKAIVQRKRELILTSQGKLTVWLNKLFPKFMDTMVYNELAKEENSPLRKR</sequence>
<dbReference type="AlphaFoldDB" id="A0A2S7IQ95"/>
<organism evidence="5 6">
    <name type="scientific">Siphonobacter curvatus</name>
    <dbReference type="NCBI Taxonomy" id="2094562"/>
    <lineage>
        <taxon>Bacteria</taxon>
        <taxon>Pseudomonadati</taxon>
        <taxon>Bacteroidota</taxon>
        <taxon>Cytophagia</taxon>
        <taxon>Cytophagales</taxon>
        <taxon>Cytophagaceae</taxon>
        <taxon>Siphonobacter</taxon>
    </lineage>
</organism>
<evidence type="ECO:0000256" key="3">
    <source>
        <dbReference type="RuleBase" id="RU000363"/>
    </source>
</evidence>
<name>A0A2S7IQ95_9BACT</name>
<dbReference type="Proteomes" id="UP000239590">
    <property type="component" value="Unassembled WGS sequence"/>
</dbReference>
<dbReference type="GO" id="GO:0016491">
    <property type="term" value="F:oxidoreductase activity"/>
    <property type="evidence" value="ECO:0007669"/>
    <property type="project" value="UniProtKB-KW"/>
</dbReference>